<keyword evidence="2" id="KW-1003">Cell membrane</keyword>
<dbReference type="GO" id="GO:0098552">
    <property type="term" value="C:side of membrane"/>
    <property type="evidence" value="ECO:0007669"/>
    <property type="project" value="UniProtKB-KW"/>
</dbReference>
<evidence type="ECO:0000256" key="4">
    <source>
        <dbReference type="ARBA" id="ARBA00023136"/>
    </source>
</evidence>
<comment type="subcellular location">
    <subcellularLocation>
        <location evidence="1">Cell membrane</location>
        <topology evidence="1">Lipid-anchor</topology>
        <topology evidence="1">GPI-anchor</topology>
    </subcellularLocation>
</comment>
<keyword evidence="5" id="KW-0325">Glycoprotein</keyword>
<dbReference type="EMBL" id="KC612180">
    <property type="protein sequence ID" value="AGH59611.1"/>
    <property type="molecule type" value="Genomic_DNA"/>
</dbReference>
<dbReference type="Gene3D" id="3.90.150.10">
    <property type="entry name" value="Variant Surface Glycoprotein, subunit A domain 1"/>
    <property type="match status" value="1"/>
</dbReference>
<dbReference type="InterPro" id="IPR001812">
    <property type="entry name" value="Trypano_VSG_A_N_dom"/>
</dbReference>
<dbReference type="SUPFAM" id="SSF58087">
    <property type="entry name" value="Variant surface glycoprotein (N-terminal domain)"/>
    <property type="match status" value="1"/>
</dbReference>
<name>M4SWE9_9TRYP</name>
<dbReference type="AlphaFoldDB" id="M4SWE9"/>
<feature type="non-terminal residue" evidence="8">
    <location>
        <position position="1"/>
    </location>
</feature>
<proteinExistence type="predicted"/>
<evidence type="ECO:0000256" key="2">
    <source>
        <dbReference type="ARBA" id="ARBA00022475"/>
    </source>
</evidence>
<keyword evidence="6" id="KW-0449">Lipoprotein</keyword>
<reference evidence="8" key="2">
    <citation type="journal article" date="2014" name="Mol. Biochem. Parasitol.">
        <title>Capturing the variant surface glycoprotein repertoire (the VSGnome) of Trypanosoma brucei Lister 427.</title>
        <authorList>
            <person name="Cross G.A."/>
            <person name="Kim H.S."/>
            <person name="Wickstead B."/>
        </authorList>
    </citation>
    <scope>NUCLEOTIDE SEQUENCE</scope>
    <source>
        <strain evidence="8">Lister 427</strain>
    </source>
</reference>
<reference evidence="8" key="1">
    <citation type="submission" date="2013-02" db="EMBL/GenBank/DDBJ databases">
        <authorList>
            <person name="Cross G.A.M."/>
            <person name="Kim H.-S."/>
            <person name="Wickstead B."/>
        </authorList>
    </citation>
    <scope>NUCLEOTIDE SEQUENCE</scope>
    <source>
        <strain evidence="8">Lister 427</strain>
    </source>
</reference>
<sequence>MEYEQALERVKAATFSDIADDAFSIGLAGGGIQEFLTLAATYIQASTKGCLLHCGTTAAHLVSTLSTLAQRHANCRSLTESAYRITNTDTILTATGIPQLATATNIVGSSELGCTLTTLKNTESYVDGTTQGQTVYVAAGTIKLTSTDTNFNDMTTIASQEPTDDRQLMKEAYTAAMRNKGDPPTFKTKSLSQIKQDSDFQNAAKLAYQINPTVDGQALSDKLNELFPDSDGDFKTKYWQAAEKQTMPFKIGTHDAGKTLKQVDNTKELSEILSAIQLASSRNGREK</sequence>
<organism evidence="8">
    <name type="scientific">Trypanosoma brucei</name>
    <dbReference type="NCBI Taxonomy" id="5691"/>
    <lineage>
        <taxon>Eukaryota</taxon>
        <taxon>Discoba</taxon>
        <taxon>Euglenozoa</taxon>
        <taxon>Kinetoplastea</taxon>
        <taxon>Metakinetoplastina</taxon>
        <taxon>Trypanosomatida</taxon>
        <taxon>Trypanosomatidae</taxon>
        <taxon>Trypanosoma</taxon>
    </lineage>
</organism>
<feature type="domain" description="Trypanosome variant surface glycoprotein A-type N-terminal" evidence="7">
    <location>
        <begin position="24"/>
        <end position="275"/>
    </location>
</feature>
<keyword evidence="3" id="KW-0336">GPI-anchor</keyword>
<evidence type="ECO:0000256" key="3">
    <source>
        <dbReference type="ARBA" id="ARBA00022622"/>
    </source>
</evidence>
<evidence type="ECO:0000256" key="1">
    <source>
        <dbReference type="ARBA" id="ARBA00004609"/>
    </source>
</evidence>
<dbReference type="GO" id="GO:0042783">
    <property type="term" value="P:symbiont-mediated evasion of host immune response"/>
    <property type="evidence" value="ECO:0007669"/>
    <property type="project" value="InterPro"/>
</dbReference>
<dbReference type="Pfam" id="PF00913">
    <property type="entry name" value="Trypan_glycop"/>
    <property type="match status" value="1"/>
</dbReference>
<protein>
    <submittedName>
        <fullName evidence="8">Variant surface glycoprotein 3586</fullName>
    </submittedName>
</protein>
<dbReference type="VEuPathDB" id="TriTrypDB:Tb427_000436300"/>
<keyword evidence="4" id="KW-0472">Membrane</keyword>
<evidence type="ECO:0000256" key="6">
    <source>
        <dbReference type="ARBA" id="ARBA00023288"/>
    </source>
</evidence>
<dbReference type="GO" id="GO:0005886">
    <property type="term" value="C:plasma membrane"/>
    <property type="evidence" value="ECO:0007669"/>
    <property type="project" value="UniProtKB-SubCell"/>
</dbReference>
<dbReference type="Gene3D" id="1.10.470.10">
    <property type="entry name" value="Variant Surface Glycoprotein, subunit A, domain 2"/>
    <property type="match status" value="1"/>
</dbReference>
<accession>M4SWE9</accession>
<evidence type="ECO:0000259" key="7">
    <source>
        <dbReference type="Pfam" id="PF00913"/>
    </source>
</evidence>
<evidence type="ECO:0000256" key="5">
    <source>
        <dbReference type="ARBA" id="ARBA00023180"/>
    </source>
</evidence>
<evidence type="ECO:0000313" key="8">
    <source>
        <dbReference type="EMBL" id="AGH59611.1"/>
    </source>
</evidence>